<feature type="transmembrane region" description="Helical" evidence="5">
    <location>
        <begin position="309"/>
        <end position="330"/>
    </location>
</feature>
<accession>A0A386HKJ4</accession>
<organism evidence="7 8">
    <name type="scientific">Arachidicoccus soli</name>
    <dbReference type="NCBI Taxonomy" id="2341117"/>
    <lineage>
        <taxon>Bacteria</taxon>
        <taxon>Pseudomonadati</taxon>
        <taxon>Bacteroidota</taxon>
        <taxon>Chitinophagia</taxon>
        <taxon>Chitinophagales</taxon>
        <taxon>Chitinophagaceae</taxon>
        <taxon>Arachidicoccus</taxon>
    </lineage>
</organism>
<dbReference type="Pfam" id="PF00092">
    <property type="entry name" value="VWA"/>
    <property type="match status" value="1"/>
</dbReference>
<keyword evidence="3 5" id="KW-1133">Transmembrane helix</keyword>
<evidence type="ECO:0000256" key="3">
    <source>
        <dbReference type="ARBA" id="ARBA00022989"/>
    </source>
</evidence>
<dbReference type="PANTHER" id="PTHR22550:SF5">
    <property type="entry name" value="LEUCINE ZIPPER PROTEIN 4"/>
    <property type="match status" value="1"/>
</dbReference>
<dbReference type="Pfam" id="PF07584">
    <property type="entry name" value="BatA"/>
    <property type="match status" value="1"/>
</dbReference>
<dbReference type="SUPFAM" id="SSF53300">
    <property type="entry name" value="vWA-like"/>
    <property type="match status" value="1"/>
</dbReference>
<dbReference type="OrthoDB" id="6206554at2"/>
<dbReference type="InterPro" id="IPR050768">
    <property type="entry name" value="UPF0353/GerABKA_families"/>
</dbReference>
<dbReference type="Gene3D" id="3.40.50.410">
    <property type="entry name" value="von Willebrand factor, type A domain"/>
    <property type="match status" value="1"/>
</dbReference>
<dbReference type="Proteomes" id="UP000266118">
    <property type="component" value="Chromosome"/>
</dbReference>
<dbReference type="SMART" id="SM00327">
    <property type="entry name" value="VWA"/>
    <property type="match status" value="1"/>
</dbReference>
<dbReference type="PANTHER" id="PTHR22550">
    <property type="entry name" value="SPORE GERMINATION PROTEIN"/>
    <property type="match status" value="1"/>
</dbReference>
<evidence type="ECO:0000256" key="2">
    <source>
        <dbReference type="ARBA" id="ARBA00022692"/>
    </source>
</evidence>
<reference evidence="7 8" key="1">
    <citation type="submission" date="2018-09" db="EMBL/GenBank/DDBJ databases">
        <title>Arachidicoccus sp. nov., a bacterium isolated from soil.</title>
        <authorList>
            <person name="Weon H.-Y."/>
            <person name="Kwon S.-W."/>
            <person name="Lee S.A."/>
        </authorList>
    </citation>
    <scope>NUCLEOTIDE SEQUENCE [LARGE SCALE GENOMIC DNA]</scope>
    <source>
        <strain evidence="7 8">KIS59-12</strain>
    </source>
</reference>
<evidence type="ECO:0000256" key="1">
    <source>
        <dbReference type="ARBA" id="ARBA00022475"/>
    </source>
</evidence>
<dbReference type="InterPro" id="IPR036465">
    <property type="entry name" value="vWFA_dom_sf"/>
</dbReference>
<proteinExistence type="predicted"/>
<keyword evidence="4 5" id="KW-0472">Membrane</keyword>
<gene>
    <name evidence="7" type="ORF">D6B99_01555</name>
</gene>
<evidence type="ECO:0000259" key="6">
    <source>
        <dbReference type="PROSITE" id="PS50234"/>
    </source>
</evidence>
<evidence type="ECO:0000256" key="4">
    <source>
        <dbReference type="ARBA" id="ARBA00023136"/>
    </source>
</evidence>
<dbReference type="EMBL" id="CP032489">
    <property type="protein sequence ID" value="AYD46417.1"/>
    <property type="molecule type" value="Genomic_DNA"/>
</dbReference>
<dbReference type="AlphaFoldDB" id="A0A386HKJ4"/>
<feature type="transmembrane region" description="Helical" evidence="5">
    <location>
        <begin position="61"/>
        <end position="79"/>
    </location>
</feature>
<name>A0A386HKJ4_9BACT</name>
<sequence length="335" mass="37957">MLTNWLQHTDFAYPWVLVLLLFIPLIAYVYSRRGKKLKASLPISSTRFINKTRTLKTQLKPLPFILRLLALAFLIVALARPRDKFTETETNGKGIDIVLCFDISGSMTERDFVPNRLEAAKEVATNFVQERPGDRIGITIFSNISFTLCPITTDHNMVLQQIQKINSGYLQEEGTAIGSGLATSIDRLQYSKAKSKIIILLTDGVDFGGKVSPDIATSMAKTFGIRVYTIGIGSNKQIEETVQTPFGPQVQKHQLEFNPALLKNIASQTGGQYFQAEDKESLQKIYSSINQLEKSDIKISTYNRYEEKFLPWLIIGLIFLFVEIIFRYTVLRRFP</sequence>
<keyword evidence="2 5" id="KW-0812">Transmembrane</keyword>
<dbReference type="KEGG" id="ark:D6B99_01555"/>
<evidence type="ECO:0000313" key="7">
    <source>
        <dbReference type="EMBL" id="AYD46417.1"/>
    </source>
</evidence>
<feature type="domain" description="VWFA" evidence="6">
    <location>
        <begin position="96"/>
        <end position="289"/>
    </location>
</feature>
<keyword evidence="1" id="KW-1003">Cell membrane</keyword>
<evidence type="ECO:0000256" key="5">
    <source>
        <dbReference type="SAM" id="Phobius"/>
    </source>
</evidence>
<protein>
    <submittedName>
        <fullName evidence="7">VWA domain-containing protein</fullName>
    </submittedName>
</protein>
<dbReference type="PROSITE" id="PS50234">
    <property type="entry name" value="VWFA"/>
    <property type="match status" value="1"/>
</dbReference>
<dbReference type="RefSeq" id="WP_119984423.1">
    <property type="nucleotide sequence ID" value="NZ_CP032489.1"/>
</dbReference>
<dbReference type="InterPro" id="IPR002035">
    <property type="entry name" value="VWF_A"/>
</dbReference>
<evidence type="ECO:0000313" key="8">
    <source>
        <dbReference type="Proteomes" id="UP000266118"/>
    </source>
</evidence>
<dbReference type="InterPro" id="IPR024163">
    <property type="entry name" value="Aerotolerance_reg_N"/>
</dbReference>
<feature type="transmembrane region" description="Helical" evidence="5">
    <location>
        <begin position="12"/>
        <end position="30"/>
    </location>
</feature>
<keyword evidence="8" id="KW-1185">Reference proteome</keyword>